<dbReference type="Ensembl" id="ENSLLET00000012207.1">
    <property type="protein sequence ID" value="ENSLLEP00000011736.1"/>
    <property type="gene ID" value="ENSLLEG00000007484.1"/>
</dbReference>
<sequence>MDFSEAYTDRCSSVGHAARRGDIKSLKKLIKKGYSVDVPDNRGWMPIHEAAFSNSSRCLQLLINTASSSSYIKSKTFEGESSLHLAAKSGSSKCAQLLLQAGADVNNVTNGEITPLFLAVESGHEDVVKLLIKNKANVNGPHSYSGWNPLHQASMMERVDIMQILLESGVDKECEDDFGVTPLFIAAQYGKYDSLRMLILNGANVNCQAKDKATPLFIAAQEGHEKCAELLLSKGADPNLFCNDEFWQLPIHAAAQRGQRGVLALLVPVTDRLCDTGKDHLSPVYSAVYGGQKECLEILLMGGYSPQAQESPQYGFKTPMCMVFQRRNFAMVPLLMKYGFKLSSMYLIKCLHCTNFSLFRYFLNRRSPLPSKEEACKLHSSELQNDYEEWLPYLLLAGLNPLNLLSEEWVRSVNGDILNFTLEFTNWKRLPPAVDQILSTHANTSTWIPPKHFGSIPTLLHVCRLKIRSLLNNGCPRPDDPISQLALPPCLEEFLHYSDVLKAYGITLREPCLENELEDLNQEND</sequence>
<gene>
    <name evidence="6" type="primary">ASB3</name>
</gene>
<dbReference type="GO" id="GO:0035556">
    <property type="term" value="P:intracellular signal transduction"/>
    <property type="evidence" value="ECO:0007669"/>
    <property type="project" value="InterPro"/>
</dbReference>
<dbReference type="InterPro" id="IPR002110">
    <property type="entry name" value="Ankyrin_rpt"/>
</dbReference>
<dbReference type="PANTHER" id="PTHR24198">
    <property type="entry name" value="ANKYRIN REPEAT AND PROTEIN KINASE DOMAIN-CONTAINING PROTEIN"/>
    <property type="match status" value="1"/>
</dbReference>
<dbReference type="Pfam" id="PF13637">
    <property type="entry name" value="Ank_4"/>
    <property type="match status" value="1"/>
</dbReference>
<dbReference type="GeneTree" id="ENSGT00940000159080"/>
<feature type="repeat" description="ANK" evidence="4">
    <location>
        <begin position="145"/>
        <end position="177"/>
    </location>
</feature>
<dbReference type="InterPro" id="IPR036036">
    <property type="entry name" value="SOCS_box-like_dom_sf"/>
</dbReference>
<feature type="repeat" description="ANK" evidence="4">
    <location>
        <begin position="111"/>
        <end position="143"/>
    </location>
</feature>
<dbReference type="InterPro" id="IPR036770">
    <property type="entry name" value="Ankyrin_rpt-contain_sf"/>
</dbReference>
<feature type="repeat" description="ANK" evidence="4">
    <location>
        <begin position="78"/>
        <end position="110"/>
    </location>
</feature>
<dbReference type="AlphaFoldDB" id="A0A8C5MBR3"/>
<dbReference type="PROSITE" id="PS50088">
    <property type="entry name" value="ANK_REPEAT"/>
    <property type="match status" value="5"/>
</dbReference>
<dbReference type="SMART" id="SM00969">
    <property type="entry name" value="SOCS_box"/>
    <property type="match status" value="1"/>
</dbReference>
<reference evidence="6" key="1">
    <citation type="submission" date="2025-08" db="UniProtKB">
        <authorList>
            <consortium name="Ensembl"/>
        </authorList>
    </citation>
    <scope>IDENTIFICATION</scope>
</reference>
<evidence type="ECO:0000256" key="2">
    <source>
        <dbReference type="ARBA" id="ARBA00022737"/>
    </source>
</evidence>
<dbReference type="SUPFAM" id="SSF48403">
    <property type="entry name" value="Ankyrin repeat"/>
    <property type="match status" value="2"/>
</dbReference>
<evidence type="ECO:0000313" key="7">
    <source>
        <dbReference type="Proteomes" id="UP000694569"/>
    </source>
</evidence>
<protein>
    <submittedName>
        <fullName evidence="6">Ankyrin repeat and SOCS box containing 3</fullName>
    </submittedName>
</protein>
<accession>A0A8C5MBR3</accession>
<dbReference type="Gene3D" id="1.25.40.20">
    <property type="entry name" value="Ankyrin repeat-containing domain"/>
    <property type="match status" value="2"/>
</dbReference>
<dbReference type="Pfam" id="PF12796">
    <property type="entry name" value="Ank_2"/>
    <property type="match status" value="2"/>
</dbReference>
<dbReference type="GO" id="GO:0016567">
    <property type="term" value="P:protein ubiquitination"/>
    <property type="evidence" value="ECO:0007669"/>
    <property type="project" value="UniProtKB-UniPathway"/>
</dbReference>
<dbReference type="PROSITE" id="PS50225">
    <property type="entry name" value="SOCS"/>
    <property type="match status" value="1"/>
</dbReference>
<feature type="domain" description="SOCS box" evidence="5">
    <location>
        <begin position="455"/>
        <end position="501"/>
    </location>
</feature>
<feature type="repeat" description="ANK" evidence="4">
    <location>
        <begin position="211"/>
        <end position="243"/>
    </location>
</feature>
<feature type="repeat" description="ANK" evidence="4">
    <location>
        <begin position="178"/>
        <end position="210"/>
    </location>
</feature>
<dbReference type="SMART" id="SM00248">
    <property type="entry name" value="ANK"/>
    <property type="match status" value="10"/>
</dbReference>
<keyword evidence="3 4" id="KW-0040">ANK repeat</keyword>
<evidence type="ECO:0000256" key="3">
    <source>
        <dbReference type="ARBA" id="ARBA00023043"/>
    </source>
</evidence>
<evidence type="ECO:0000256" key="1">
    <source>
        <dbReference type="ARBA" id="ARBA00004906"/>
    </source>
</evidence>
<reference evidence="6" key="2">
    <citation type="submission" date="2025-09" db="UniProtKB">
        <authorList>
            <consortium name="Ensembl"/>
        </authorList>
    </citation>
    <scope>IDENTIFICATION</scope>
</reference>
<organism evidence="6 7">
    <name type="scientific">Leptobrachium leishanense</name>
    <name type="common">Leishan spiny toad</name>
    <dbReference type="NCBI Taxonomy" id="445787"/>
    <lineage>
        <taxon>Eukaryota</taxon>
        <taxon>Metazoa</taxon>
        <taxon>Chordata</taxon>
        <taxon>Craniata</taxon>
        <taxon>Vertebrata</taxon>
        <taxon>Euteleostomi</taxon>
        <taxon>Amphibia</taxon>
        <taxon>Batrachia</taxon>
        <taxon>Anura</taxon>
        <taxon>Pelobatoidea</taxon>
        <taxon>Megophryidae</taxon>
        <taxon>Leptobrachium</taxon>
    </lineage>
</organism>
<dbReference type="Proteomes" id="UP000694569">
    <property type="component" value="Unplaced"/>
</dbReference>
<dbReference type="GO" id="GO:0005737">
    <property type="term" value="C:cytoplasm"/>
    <property type="evidence" value="ECO:0007669"/>
    <property type="project" value="TreeGrafter"/>
</dbReference>
<evidence type="ECO:0000313" key="6">
    <source>
        <dbReference type="Ensembl" id="ENSLLEP00000011736.1"/>
    </source>
</evidence>
<evidence type="ECO:0000256" key="4">
    <source>
        <dbReference type="PROSITE-ProRule" id="PRU00023"/>
    </source>
</evidence>
<dbReference type="UniPathway" id="UPA00143"/>
<proteinExistence type="predicted"/>
<evidence type="ECO:0000259" key="5">
    <source>
        <dbReference type="PROSITE" id="PS50225"/>
    </source>
</evidence>
<dbReference type="PROSITE" id="PS50297">
    <property type="entry name" value="ANK_REP_REGION"/>
    <property type="match status" value="5"/>
</dbReference>
<dbReference type="InterPro" id="IPR001496">
    <property type="entry name" value="SOCS_box"/>
</dbReference>
<dbReference type="OrthoDB" id="194358at2759"/>
<dbReference type="Pfam" id="PF07525">
    <property type="entry name" value="SOCS_box"/>
    <property type="match status" value="1"/>
</dbReference>
<dbReference type="PANTHER" id="PTHR24198:SF184">
    <property type="entry name" value="ANKYRIN REPEAT AND SOCS BOX CONTAINING 3"/>
    <property type="match status" value="1"/>
</dbReference>
<comment type="pathway">
    <text evidence="1">Protein modification; protein ubiquitination.</text>
</comment>
<keyword evidence="7" id="KW-1185">Reference proteome</keyword>
<keyword evidence="2" id="KW-0677">Repeat</keyword>
<dbReference type="SUPFAM" id="SSF158235">
    <property type="entry name" value="SOCS box-like"/>
    <property type="match status" value="1"/>
</dbReference>
<name>A0A8C5MBR3_9ANUR</name>